<evidence type="ECO:0000313" key="1">
    <source>
        <dbReference type="EMBL" id="QHT83039.1"/>
    </source>
</evidence>
<dbReference type="AlphaFoldDB" id="A0A6C0HRB3"/>
<reference evidence="1" key="1">
    <citation type="journal article" date="2020" name="Nature">
        <title>Giant virus diversity and host interactions through global metagenomics.</title>
        <authorList>
            <person name="Schulz F."/>
            <person name="Roux S."/>
            <person name="Paez-Espino D."/>
            <person name="Jungbluth S."/>
            <person name="Walsh D.A."/>
            <person name="Denef V.J."/>
            <person name="McMahon K.D."/>
            <person name="Konstantinidis K.T."/>
            <person name="Eloe-Fadrosh E.A."/>
            <person name="Kyrpides N.C."/>
            <person name="Woyke T."/>
        </authorList>
    </citation>
    <scope>NUCLEOTIDE SEQUENCE</scope>
    <source>
        <strain evidence="1">GVMAG-M-3300023184-167</strain>
    </source>
</reference>
<protein>
    <submittedName>
        <fullName evidence="1">Uncharacterized protein</fullName>
    </submittedName>
</protein>
<proteinExistence type="predicted"/>
<accession>A0A6C0HRB3</accession>
<dbReference type="EMBL" id="MN740006">
    <property type="protein sequence ID" value="QHT83039.1"/>
    <property type="molecule type" value="Genomic_DNA"/>
</dbReference>
<sequence length="94" mass="10567">MTDLKRLPSIVTLQHIAKLSISDDKPVLFDYWTASLEKKALVGVRTTGEKLLVKSADEYTSPIAKFYKSENEYIIVTENSIYLVCASIPTKKIS</sequence>
<organism evidence="1">
    <name type="scientific">viral metagenome</name>
    <dbReference type="NCBI Taxonomy" id="1070528"/>
    <lineage>
        <taxon>unclassified sequences</taxon>
        <taxon>metagenomes</taxon>
        <taxon>organismal metagenomes</taxon>
    </lineage>
</organism>
<name>A0A6C0HRB3_9ZZZZ</name>